<dbReference type="AlphaFoldDB" id="A0A7C4AT82"/>
<dbReference type="InterPro" id="IPR003439">
    <property type="entry name" value="ABC_transporter-like_ATP-bd"/>
</dbReference>
<reference evidence="5" key="1">
    <citation type="journal article" date="2020" name="mSystems">
        <title>Genome- and Community-Level Interaction Insights into Carbon Utilization and Element Cycling Functions of Hydrothermarchaeota in Hydrothermal Sediment.</title>
        <authorList>
            <person name="Zhou Z."/>
            <person name="Liu Y."/>
            <person name="Xu W."/>
            <person name="Pan J."/>
            <person name="Luo Z.H."/>
            <person name="Li M."/>
        </authorList>
    </citation>
    <scope>NUCLEOTIDE SEQUENCE [LARGE SCALE GENOMIC DNA]</scope>
    <source>
        <strain evidence="5">SpSt-769</strain>
    </source>
</reference>
<dbReference type="CDD" id="cd03225">
    <property type="entry name" value="ABC_cobalt_CbiO_domain1"/>
    <property type="match status" value="1"/>
</dbReference>
<evidence type="ECO:0000313" key="5">
    <source>
        <dbReference type="EMBL" id="HGH61759.1"/>
    </source>
</evidence>
<dbReference type="InterPro" id="IPR017871">
    <property type="entry name" value="ABC_transporter-like_CS"/>
</dbReference>
<dbReference type="InterPro" id="IPR027417">
    <property type="entry name" value="P-loop_NTPase"/>
</dbReference>
<dbReference type="PROSITE" id="PS50893">
    <property type="entry name" value="ABC_TRANSPORTER_2"/>
    <property type="match status" value="1"/>
</dbReference>
<dbReference type="GO" id="GO:0016887">
    <property type="term" value="F:ATP hydrolysis activity"/>
    <property type="evidence" value="ECO:0007669"/>
    <property type="project" value="InterPro"/>
</dbReference>
<dbReference type="SUPFAM" id="SSF52540">
    <property type="entry name" value="P-loop containing nucleoside triphosphate hydrolases"/>
    <property type="match status" value="1"/>
</dbReference>
<evidence type="ECO:0000256" key="2">
    <source>
        <dbReference type="ARBA" id="ARBA00022741"/>
    </source>
</evidence>
<protein>
    <submittedName>
        <fullName evidence="5">ABC transporter ATP-binding protein</fullName>
    </submittedName>
</protein>
<evidence type="ECO:0000259" key="4">
    <source>
        <dbReference type="PROSITE" id="PS50893"/>
    </source>
</evidence>
<comment type="caution">
    <text evidence="5">The sequence shown here is derived from an EMBL/GenBank/DDBJ whole genome shotgun (WGS) entry which is preliminary data.</text>
</comment>
<keyword evidence="3 5" id="KW-0067">ATP-binding</keyword>
<dbReference type="SMART" id="SM00382">
    <property type="entry name" value="AAA"/>
    <property type="match status" value="1"/>
</dbReference>
<dbReference type="InterPro" id="IPR050093">
    <property type="entry name" value="ABC_SmlMolc_Importer"/>
</dbReference>
<accession>A0A7C4AT82</accession>
<dbReference type="PROSITE" id="PS00211">
    <property type="entry name" value="ABC_TRANSPORTER_1"/>
    <property type="match status" value="1"/>
</dbReference>
<dbReference type="Pfam" id="PF00005">
    <property type="entry name" value="ABC_tran"/>
    <property type="match status" value="1"/>
</dbReference>
<sequence>MTACYEISQIRFSYDMGRRACLAIDNFQIGSGEFVALLGPNGSGKTTLLHVLAFLNIPQQGFIRFNGEILTKKNALALRRRVGLLLQNPYLFNTTVLENVMSGLRLRGVQKSRAAPMAKDALTRVGLAGFEERFARHLSGGEAQRVALARTLVLDPDVLLLDEPSNHMDVESVRITDDIVLDWNKKRGKTVVMATHHQSDIRCHVDTICWLDGGRIRTS</sequence>
<dbReference type="GO" id="GO:0016020">
    <property type="term" value="C:membrane"/>
    <property type="evidence" value="ECO:0007669"/>
    <property type="project" value="InterPro"/>
</dbReference>
<dbReference type="InterPro" id="IPR003593">
    <property type="entry name" value="AAA+_ATPase"/>
</dbReference>
<feature type="domain" description="ABC transporter" evidence="4">
    <location>
        <begin position="5"/>
        <end position="219"/>
    </location>
</feature>
<dbReference type="InterPro" id="IPR015856">
    <property type="entry name" value="ABC_transpr_CbiO/EcfA_su"/>
</dbReference>
<evidence type="ECO:0000256" key="3">
    <source>
        <dbReference type="ARBA" id="ARBA00022840"/>
    </source>
</evidence>
<dbReference type="Gene3D" id="3.40.50.300">
    <property type="entry name" value="P-loop containing nucleotide triphosphate hydrolases"/>
    <property type="match status" value="1"/>
</dbReference>
<gene>
    <name evidence="5" type="ORF">ENV54_10720</name>
</gene>
<dbReference type="PANTHER" id="PTHR42781:SF4">
    <property type="entry name" value="SPERMIDINE_PUTRESCINE IMPORT ATP-BINDING PROTEIN POTA"/>
    <property type="match status" value="1"/>
</dbReference>
<evidence type="ECO:0000256" key="1">
    <source>
        <dbReference type="ARBA" id="ARBA00022448"/>
    </source>
</evidence>
<dbReference type="GO" id="GO:0055085">
    <property type="term" value="P:transmembrane transport"/>
    <property type="evidence" value="ECO:0007669"/>
    <property type="project" value="InterPro"/>
</dbReference>
<keyword evidence="2" id="KW-0547">Nucleotide-binding</keyword>
<proteinExistence type="predicted"/>
<name>A0A7C4AT82_9BACT</name>
<keyword evidence="1" id="KW-0813">Transport</keyword>
<organism evidence="5">
    <name type="scientific">Desulfomonile tiedjei</name>
    <dbReference type="NCBI Taxonomy" id="2358"/>
    <lineage>
        <taxon>Bacteria</taxon>
        <taxon>Pseudomonadati</taxon>
        <taxon>Thermodesulfobacteriota</taxon>
        <taxon>Desulfomonilia</taxon>
        <taxon>Desulfomonilales</taxon>
        <taxon>Desulfomonilaceae</taxon>
        <taxon>Desulfomonile</taxon>
    </lineage>
</organism>
<dbReference type="PANTHER" id="PTHR42781">
    <property type="entry name" value="SPERMIDINE/PUTRESCINE IMPORT ATP-BINDING PROTEIN POTA"/>
    <property type="match status" value="1"/>
</dbReference>
<dbReference type="EMBL" id="DTGT01000345">
    <property type="protein sequence ID" value="HGH61759.1"/>
    <property type="molecule type" value="Genomic_DNA"/>
</dbReference>
<dbReference type="GO" id="GO:0005524">
    <property type="term" value="F:ATP binding"/>
    <property type="evidence" value="ECO:0007669"/>
    <property type="project" value="UniProtKB-KW"/>
</dbReference>